<dbReference type="InterPro" id="IPR045004">
    <property type="entry name" value="ECH_dom"/>
</dbReference>
<dbReference type="GO" id="GO:0005829">
    <property type="term" value="C:cytosol"/>
    <property type="evidence" value="ECO:0007669"/>
    <property type="project" value="TreeGrafter"/>
</dbReference>
<evidence type="ECO:0000256" key="3">
    <source>
        <dbReference type="ARBA" id="ARBA00022801"/>
    </source>
</evidence>
<protein>
    <recommendedName>
        <fullName evidence="2">3-hydroxyisobutyryl-CoA hydrolase</fullName>
        <ecNumber evidence="2">3.1.2.4</ecNumber>
    </recommendedName>
</protein>
<dbReference type="PANTHER" id="PTHR43176:SF3">
    <property type="entry name" value="3-HYDROXYISOBUTYRYL-COA HYDROLASE, MITOCHONDRIAL"/>
    <property type="match status" value="1"/>
</dbReference>
<keyword evidence="6" id="KW-1185">Reference proteome</keyword>
<feature type="domain" description="Enoyl-CoA hydratase/isomerase" evidence="4">
    <location>
        <begin position="17"/>
        <end position="352"/>
    </location>
</feature>
<comment type="catalytic activity">
    <reaction evidence="1">
        <text>3-hydroxy-2-methylpropanoyl-CoA + H2O = 3-hydroxy-2-methylpropanoate + CoA + H(+)</text>
        <dbReference type="Rhea" id="RHEA:20888"/>
        <dbReference type="ChEBI" id="CHEBI:11805"/>
        <dbReference type="ChEBI" id="CHEBI:15377"/>
        <dbReference type="ChEBI" id="CHEBI:15378"/>
        <dbReference type="ChEBI" id="CHEBI:57287"/>
        <dbReference type="ChEBI" id="CHEBI:57340"/>
        <dbReference type="EC" id="3.1.2.4"/>
    </reaction>
</comment>
<dbReference type="NCBIfam" id="NF004127">
    <property type="entry name" value="PRK05617.1"/>
    <property type="match status" value="1"/>
</dbReference>
<proteinExistence type="predicted"/>
<reference evidence="5" key="1">
    <citation type="submission" date="2020-11" db="EMBL/GenBank/DDBJ databases">
        <title>Sequencing the genomes of 1000 actinobacteria strains.</title>
        <authorList>
            <person name="Klenk H.-P."/>
        </authorList>
    </citation>
    <scope>NUCLEOTIDE SEQUENCE</scope>
    <source>
        <strain evidence="5">DSM 26152</strain>
    </source>
</reference>
<keyword evidence="5" id="KW-0456">Lyase</keyword>
<dbReference type="EMBL" id="JADOTZ010000001">
    <property type="protein sequence ID" value="MBG6084347.1"/>
    <property type="molecule type" value="Genomic_DNA"/>
</dbReference>
<comment type="caution">
    <text evidence="5">The sequence shown here is derived from an EMBL/GenBank/DDBJ whole genome shotgun (WGS) entry which is preliminary data.</text>
</comment>
<dbReference type="AlphaFoldDB" id="A0A931GF72"/>
<accession>A0A931GF72</accession>
<dbReference type="GO" id="GO:0016829">
    <property type="term" value="F:lyase activity"/>
    <property type="evidence" value="ECO:0007669"/>
    <property type="project" value="UniProtKB-KW"/>
</dbReference>
<dbReference type="Gene3D" id="3.90.226.10">
    <property type="entry name" value="2-enoyl-CoA Hydratase, Chain A, domain 1"/>
    <property type="match status" value="1"/>
</dbReference>
<dbReference type="RefSeq" id="WP_196835669.1">
    <property type="nucleotide sequence ID" value="NZ_JADOTZ010000001.1"/>
</dbReference>
<evidence type="ECO:0000259" key="4">
    <source>
        <dbReference type="Pfam" id="PF16113"/>
    </source>
</evidence>
<dbReference type="CDD" id="cd06558">
    <property type="entry name" value="crotonase-like"/>
    <property type="match status" value="1"/>
</dbReference>
<dbReference type="Proteomes" id="UP000625033">
    <property type="component" value="Unassembled WGS sequence"/>
</dbReference>
<dbReference type="Pfam" id="PF16113">
    <property type="entry name" value="ECH_2"/>
    <property type="match status" value="1"/>
</dbReference>
<dbReference type="InterPro" id="IPR029045">
    <property type="entry name" value="ClpP/crotonase-like_dom_sf"/>
</dbReference>
<dbReference type="EC" id="3.1.2.4" evidence="2"/>
<gene>
    <name evidence="5" type="ORF">IW252_001114</name>
</gene>
<evidence type="ECO:0000256" key="1">
    <source>
        <dbReference type="ARBA" id="ARBA00001709"/>
    </source>
</evidence>
<organism evidence="5 6">
    <name type="scientific">Zhihengliuella flava</name>
    <dbReference type="NCBI Taxonomy" id="1285193"/>
    <lineage>
        <taxon>Bacteria</taxon>
        <taxon>Bacillati</taxon>
        <taxon>Actinomycetota</taxon>
        <taxon>Actinomycetes</taxon>
        <taxon>Micrococcales</taxon>
        <taxon>Micrococcaceae</taxon>
        <taxon>Zhihengliuella</taxon>
    </lineage>
</organism>
<dbReference type="GO" id="GO:0006574">
    <property type="term" value="P:L-valine catabolic process"/>
    <property type="evidence" value="ECO:0007669"/>
    <property type="project" value="TreeGrafter"/>
</dbReference>
<dbReference type="PANTHER" id="PTHR43176">
    <property type="entry name" value="3-HYDROXYISOBUTYRYL-COA HYDROLASE-RELATED"/>
    <property type="match status" value="1"/>
</dbReference>
<dbReference type="SUPFAM" id="SSF52096">
    <property type="entry name" value="ClpP/crotonase"/>
    <property type="match status" value="1"/>
</dbReference>
<evidence type="ECO:0000313" key="5">
    <source>
        <dbReference type="EMBL" id="MBG6084347.1"/>
    </source>
</evidence>
<sequence>MAAPAEHVLAQLAGPLGLITLNRPDKLNALTEDMVNALGEILTAWVHDDAVKVVVLAGAGDRGFCAGGDIKGFYEAIAEDRHADFLRFLSREFEVDQLIATYPKPVVAFMDGLCMGGGVGLAGHAGVRIVTPRSQVGMPEAKIGYSPDVGGTHLLGQAPGHLGEYLAATGEAMGAGDAIDAGFADFCMAEDGFDDLLATLHDLAGEEVETAVGMGPQSDHIVAALEVLLAVQPPAETRRLGAQQPWIDAAFSRDTLPEILAVLDSLPSPQATAAAEAVRANSPLSVETGIAAVRAARAENFLPDAFARELRIAEFLMNYPDLPEGIRAQIIDKDRNPAWFAAELTAEHRQAMADVVHTEPGTAGP</sequence>
<name>A0A931GF72_9MICC</name>
<evidence type="ECO:0000313" key="6">
    <source>
        <dbReference type="Proteomes" id="UP000625033"/>
    </source>
</evidence>
<evidence type="ECO:0000256" key="2">
    <source>
        <dbReference type="ARBA" id="ARBA00011915"/>
    </source>
</evidence>
<keyword evidence="3" id="KW-0378">Hydrolase</keyword>
<dbReference type="GO" id="GO:0003860">
    <property type="term" value="F:3-hydroxyisobutyryl-CoA hydrolase activity"/>
    <property type="evidence" value="ECO:0007669"/>
    <property type="project" value="UniProtKB-EC"/>
</dbReference>
<dbReference type="InterPro" id="IPR032259">
    <property type="entry name" value="HIBYL-CoA-H"/>
</dbReference>